<dbReference type="AlphaFoldDB" id="A0A3A6TZY4"/>
<evidence type="ECO:0000313" key="2">
    <source>
        <dbReference type="EMBL" id="RJY18734.1"/>
    </source>
</evidence>
<organism evidence="2 3">
    <name type="scientific">Parashewanella spongiae</name>
    <dbReference type="NCBI Taxonomy" id="342950"/>
    <lineage>
        <taxon>Bacteria</taxon>
        <taxon>Pseudomonadati</taxon>
        <taxon>Pseudomonadota</taxon>
        <taxon>Gammaproteobacteria</taxon>
        <taxon>Alteromonadales</taxon>
        <taxon>Shewanellaceae</taxon>
        <taxon>Parashewanella</taxon>
    </lineage>
</organism>
<dbReference type="OrthoDB" id="5701642at2"/>
<proteinExistence type="predicted"/>
<dbReference type="RefSeq" id="WP_121852339.1">
    <property type="nucleotide sequence ID" value="NZ_CP037952.1"/>
</dbReference>
<dbReference type="InterPro" id="IPR057271">
    <property type="entry name" value="YagK_YfjJ_C"/>
</dbReference>
<evidence type="ECO:0000259" key="1">
    <source>
        <dbReference type="Pfam" id="PF11726"/>
    </source>
</evidence>
<feature type="domain" description="YagK/YfjJ C-terminal" evidence="1">
    <location>
        <begin position="48"/>
        <end position="228"/>
    </location>
</feature>
<comment type="caution">
    <text evidence="2">The sequence shown here is derived from an EMBL/GenBank/DDBJ whole genome shotgun (WGS) entry which is preliminary data.</text>
</comment>
<reference evidence="2 3" key="1">
    <citation type="submission" date="2018-09" db="EMBL/GenBank/DDBJ databases">
        <title>Phylogeny of the Shewanellaceae, and recommendation for two new genera, Pseudoshewanella and Parashewanella.</title>
        <authorList>
            <person name="Wang G."/>
        </authorList>
    </citation>
    <scope>NUCLEOTIDE SEQUENCE [LARGE SCALE GENOMIC DNA]</scope>
    <source>
        <strain evidence="2 3">KCTC 22492</strain>
    </source>
</reference>
<name>A0A3A6TZY4_9GAMM</name>
<dbReference type="Proteomes" id="UP000273022">
    <property type="component" value="Unassembled WGS sequence"/>
</dbReference>
<keyword evidence="3" id="KW-1185">Reference proteome</keyword>
<dbReference type="Pfam" id="PF11726">
    <property type="entry name" value="YagK_YfjJ_C"/>
    <property type="match status" value="1"/>
</dbReference>
<protein>
    <submittedName>
        <fullName evidence="2">Inovirus Gp2 family protein</fullName>
    </submittedName>
</protein>
<gene>
    <name evidence="2" type="ORF">D5R81_03860</name>
</gene>
<sequence length="229" mass="27731">MDIIKPQHPKHKLIIKDWFEELPIQQLLADSEERYLAQTLNTLNKAVMHYPRTYALRVDLRLPSLFVPQHKRHRDEVYEVPVSERLMKRFIESLRAQIEALDRRRQRLGKRKYSCRIRYVWCRERHRSLVDHFHLVLFFNKDRFNTLGNHQNQYSVLSLIQRAWARALGEQEQEVKTLVHFPDNHSYWIKDGKPGWEQDYSVLFNRLSYFAKKRTKPRGEGKRCFGCSR</sequence>
<dbReference type="EMBL" id="QYYH01000016">
    <property type="protein sequence ID" value="RJY18734.1"/>
    <property type="molecule type" value="Genomic_DNA"/>
</dbReference>
<accession>A0A3A6TZY4</accession>
<evidence type="ECO:0000313" key="3">
    <source>
        <dbReference type="Proteomes" id="UP000273022"/>
    </source>
</evidence>